<dbReference type="AlphaFoldDB" id="A0A9J7BVC4"/>
<reference evidence="2" key="1">
    <citation type="submission" date="2021-04" db="EMBL/GenBank/DDBJ databases">
        <title>Phylogenetic analysis of Acidobacteriaceae.</title>
        <authorList>
            <person name="Qiu L."/>
            <person name="Zhang Q."/>
        </authorList>
    </citation>
    <scope>NUCLEOTIDE SEQUENCE</scope>
    <source>
        <strain evidence="2">DSM 25168</strain>
    </source>
</reference>
<gene>
    <name evidence="2" type="ORF">MOP44_07245</name>
</gene>
<evidence type="ECO:0000313" key="3">
    <source>
        <dbReference type="Proteomes" id="UP001059380"/>
    </source>
</evidence>
<organism evidence="2 3">
    <name type="scientific">Occallatibacter riparius</name>
    <dbReference type="NCBI Taxonomy" id="1002689"/>
    <lineage>
        <taxon>Bacteria</taxon>
        <taxon>Pseudomonadati</taxon>
        <taxon>Acidobacteriota</taxon>
        <taxon>Terriglobia</taxon>
        <taxon>Terriglobales</taxon>
        <taxon>Acidobacteriaceae</taxon>
        <taxon>Occallatibacter</taxon>
    </lineage>
</organism>
<keyword evidence="3" id="KW-1185">Reference proteome</keyword>
<sequence length="148" mass="16413">MIQTTIAVGHDLESAPGYRDVLRVAAEEAAAIESGDANRYIALLAPDAVFLPQNEMMKAGEELHTWIRTFLESTLVHYLDFRHLETEVRDDVAYHAYVCRWSVSPHAGGPAEERCVKGLQILRRQADGKWKISVSIANDNPAPPGRCG</sequence>
<evidence type="ECO:0000259" key="1">
    <source>
        <dbReference type="Pfam" id="PF14534"/>
    </source>
</evidence>
<dbReference type="RefSeq" id="WP_260795324.1">
    <property type="nucleotide sequence ID" value="NZ_CP093313.1"/>
</dbReference>
<proteinExistence type="predicted"/>
<dbReference type="Gene3D" id="3.10.450.50">
    <property type="match status" value="1"/>
</dbReference>
<feature type="domain" description="DUF4440" evidence="1">
    <location>
        <begin position="22"/>
        <end position="132"/>
    </location>
</feature>
<dbReference type="Pfam" id="PF14534">
    <property type="entry name" value="DUF4440"/>
    <property type="match status" value="1"/>
</dbReference>
<accession>A0A9J7BVC4</accession>
<dbReference type="SUPFAM" id="SSF54427">
    <property type="entry name" value="NTF2-like"/>
    <property type="match status" value="1"/>
</dbReference>
<dbReference type="Proteomes" id="UP001059380">
    <property type="component" value="Chromosome"/>
</dbReference>
<name>A0A9J7BVC4_9BACT</name>
<dbReference type="InterPro" id="IPR032710">
    <property type="entry name" value="NTF2-like_dom_sf"/>
</dbReference>
<protein>
    <submittedName>
        <fullName evidence="2">DUF4440 domain-containing protein</fullName>
    </submittedName>
</protein>
<evidence type="ECO:0000313" key="2">
    <source>
        <dbReference type="EMBL" id="UWZ85730.1"/>
    </source>
</evidence>
<dbReference type="InterPro" id="IPR027843">
    <property type="entry name" value="DUF4440"/>
</dbReference>
<dbReference type="KEGG" id="orp:MOP44_07245"/>
<dbReference type="EMBL" id="CP093313">
    <property type="protein sequence ID" value="UWZ85730.1"/>
    <property type="molecule type" value="Genomic_DNA"/>
</dbReference>